<dbReference type="Proteomes" id="UP000886501">
    <property type="component" value="Unassembled WGS sequence"/>
</dbReference>
<evidence type="ECO:0000313" key="1">
    <source>
        <dbReference type="EMBL" id="KAF9646125.1"/>
    </source>
</evidence>
<comment type="caution">
    <text evidence="1">The sequence shown here is derived from an EMBL/GenBank/DDBJ whole genome shotgun (WGS) entry which is preliminary data.</text>
</comment>
<gene>
    <name evidence="1" type="ORF">BDM02DRAFT_3199273</name>
</gene>
<reference evidence="1" key="1">
    <citation type="submission" date="2019-10" db="EMBL/GenBank/DDBJ databases">
        <authorList>
            <consortium name="DOE Joint Genome Institute"/>
            <person name="Kuo A."/>
            <person name="Miyauchi S."/>
            <person name="Kiss E."/>
            <person name="Drula E."/>
            <person name="Kohler A."/>
            <person name="Sanchez-Garcia M."/>
            <person name="Andreopoulos B."/>
            <person name="Barry K.W."/>
            <person name="Bonito G."/>
            <person name="Buee M."/>
            <person name="Carver A."/>
            <person name="Chen C."/>
            <person name="Cichocki N."/>
            <person name="Clum A."/>
            <person name="Culley D."/>
            <person name="Crous P.W."/>
            <person name="Fauchery L."/>
            <person name="Girlanda M."/>
            <person name="Hayes R."/>
            <person name="Keri Z."/>
            <person name="Labutti K."/>
            <person name="Lipzen A."/>
            <person name="Lombard V."/>
            <person name="Magnuson J."/>
            <person name="Maillard F."/>
            <person name="Morin E."/>
            <person name="Murat C."/>
            <person name="Nolan M."/>
            <person name="Ohm R."/>
            <person name="Pangilinan J."/>
            <person name="Pereira M."/>
            <person name="Perotto S."/>
            <person name="Peter M."/>
            <person name="Riley R."/>
            <person name="Sitrit Y."/>
            <person name="Stielow B."/>
            <person name="Szollosi G."/>
            <person name="Zifcakova L."/>
            <person name="Stursova M."/>
            <person name="Spatafora J.W."/>
            <person name="Tedersoo L."/>
            <person name="Vaario L.-M."/>
            <person name="Yamada A."/>
            <person name="Yan M."/>
            <person name="Wang P."/>
            <person name="Xu J."/>
            <person name="Bruns T."/>
            <person name="Baldrian P."/>
            <person name="Vilgalys R."/>
            <person name="Henrissat B."/>
            <person name="Grigoriev I.V."/>
            <person name="Hibbett D."/>
            <person name="Nagy L.G."/>
            <person name="Martin F.M."/>
        </authorList>
    </citation>
    <scope>NUCLEOTIDE SEQUENCE</scope>
    <source>
        <strain evidence="1">P2</strain>
    </source>
</reference>
<accession>A0ACB6Z9Q0</accession>
<name>A0ACB6Z9Q0_THEGA</name>
<dbReference type="EMBL" id="MU118067">
    <property type="protein sequence ID" value="KAF9646125.1"/>
    <property type="molecule type" value="Genomic_DNA"/>
</dbReference>
<keyword evidence="2" id="KW-1185">Reference proteome</keyword>
<protein>
    <submittedName>
        <fullName evidence="1">Ankyrin</fullName>
    </submittedName>
</protein>
<proteinExistence type="predicted"/>
<organism evidence="1 2">
    <name type="scientific">Thelephora ganbajun</name>
    <name type="common">Ganba fungus</name>
    <dbReference type="NCBI Taxonomy" id="370292"/>
    <lineage>
        <taxon>Eukaryota</taxon>
        <taxon>Fungi</taxon>
        <taxon>Dikarya</taxon>
        <taxon>Basidiomycota</taxon>
        <taxon>Agaricomycotina</taxon>
        <taxon>Agaricomycetes</taxon>
        <taxon>Thelephorales</taxon>
        <taxon>Thelephoraceae</taxon>
        <taxon>Thelephora</taxon>
    </lineage>
</organism>
<evidence type="ECO:0000313" key="2">
    <source>
        <dbReference type="Proteomes" id="UP000886501"/>
    </source>
</evidence>
<reference evidence="1" key="2">
    <citation type="journal article" date="2020" name="Nat. Commun.">
        <title>Large-scale genome sequencing of mycorrhizal fungi provides insights into the early evolution of symbiotic traits.</title>
        <authorList>
            <person name="Miyauchi S."/>
            <person name="Kiss E."/>
            <person name="Kuo A."/>
            <person name="Drula E."/>
            <person name="Kohler A."/>
            <person name="Sanchez-Garcia M."/>
            <person name="Morin E."/>
            <person name="Andreopoulos B."/>
            <person name="Barry K.W."/>
            <person name="Bonito G."/>
            <person name="Buee M."/>
            <person name="Carver A."/>
            <person name="Chen C."/>
            <person name="Cichocki N."/>
            <person name="Clum A."/>
            <person name="Culley D."/>
            <person name="Crous P.W."/>
            <person name="Fauchery L."/>
            <person name="Girlanda M."/>
            <person name="Hayes R.D."/>
            <person name="Keri Z."/>
            <person name="LaButti K."/>
            <person name="Lipzen A."/>
            <person name="Lombard V."/>
            <person name="Magnuson J."/>
            <person name="Maillard F."/>
            <person name="Murat C."/>
            <person name="Nolan M."/>
            <person name="Ohm R.A."/>
            <person name="Pangilinan J."/>
            <person name="Pereira M.F."/>
            <person name="Perotto S."/>
            <person name="Peter M."/>
            <person name="Pfister S."/>
            <person name="Riley R."/>
            <person name="Sitrit Y."/>
            <person name="Stielow J.B."/>
            <person name="Szollosi G."/>
            <person name="Zifcakova L."/>
            <person name="Stursova M."/>
            <person name="Spatafora J.W."/>
            <person name="Tedersoo L."/>
            <person name="Vaario L.M."/>
            <person name="Yamada A."/>
            <person name="Yan M."/>
            <person name="Wang P."/>
            <person name="Xu J."/>
            <person name="Bruns T."/>
            <person name="Baldrian P."/>
            <person name="Vilgalys R."/>
            <person name="Dunand C."/>
            <person name="Henrissat B."/>
            <person name="Grigoriev I.V."/>
            <person name="Hibbett D."/>
            <person name="Nagy L.G."/>
            <person name="Martin F.M."/>
        </authorList>
    </citation>
    <scope>NUCLEOTIDE SEQUENCE</scope>
    <source>
        <strain evidence="1">P2</strain>
    </source>
</reference>
<sequence length="227" mass="24629">MPLSEEFDAAASYLSNASSLSQVSTAIKLELYGLFKFVTVSHTPNTSRPGIFDFTGRAKWDSWQEVGTRYLVQFDPDGAAQGRYLEIAKSLGWKPGASADDDSLGHGMDGERESTKGVVTGTGVFVSTMSAPKDDDSGTIHGLAITGDAQKLEKMLIAEPSLDLNRKDEYGYTALHLACDRGNLEIVELLLKRGVDRTLKDPDELTALELAETCGHDEIVKILKDGQ</sequence>